<dbReference type="Gene3D" id="1.10.472.80">
    <property type="entry name" value="Ypt/Rab-GAP domain of gyp1p, domain 3"/>
    <property type="match status" value="1"/>
</dbReference>
<dbReference type="Pfam" id="PF00566">
    <property type="entry name" value="RabGAP-TBC"/>
    <property type="match status" value="1"/>
</dbReference>
<dbReference type="InterPro" id="IPR035969">
    <property type="entry name" value="Rab-GAP_TBC_sf"/>
</dbReference>
<dbReference type="PANTHER" id="PTHR22957:SF547">
    <property type="entry name" value="TBC1 DOMAIN FAMILY MEMBER 16"/>
    <property type="match status" value="1"/>
</dbReference>
<dbReference type="STRING" id="1965070.A0A3S3NSW4"/>
<dbReference type="PANTHER" id="PTHR22957">
    <property type="entry name" value="TBC1 DOMAIN FAMILY MEMBER GTPASE-ACTIVATING PROTEIN"/>
    <property type="match status" value="1"/>
</dbReference>
<keyword evidence="1" id="KW-0343">GTPase activation</keyword>
<dbReference type="GO" id="GO:0005096">
    <property type="term" value="F:GTPase activator activity"/>
    <property type="evidence" value="ECO:0007669"/>
    <property type="project" value="UniProtKB-KW"/>
</dbReference>
<evidence type="ECO:0000259" key="3">
    <source>
        <dbReference type="PROSITE" id="PS50086"/>
    </source>
</evidence>
<sequence length="717" mass="82512">MSSFGELIRRASKLWTHFEGEKNGKPLANDGEIIYSKNNVCVHQTTAEGFFTHTPGYLSIRVHHYEALCSDDVEHTLILSWISNSTLRRNPRSVENNTPCNTPCKRYTSQSPSSESVRSWSAKNSRRHSFTSIVSSEDATRGSEVRPEDITAALSSIFSDSDYISISSCNESGNGSKPSISLSQEGHISPHDSPTCSNISGSVKSKNSLEIKNSESIFWFQDFDNLSKCSRSQTPSGYTSGRISPASTPNHELYGRQISCQNASLKGIFCVDLKQMKSLRLFFSSVIDSNNDYTNGQLVIASRESQYKIFHFHTGGLDKLASVLEEWDFLTLPNKSRKSFSERFIHFSVCKPQIKAEECHPEENSYVKIDSKIWKEGILNEWGQIEDDFNLRKIIFFAGIDEGIRSEVWPFLLRRFDYSSTFEERKFSIIQKEIEYKEIDAKRRAMSDEEREVFWRNVECIVEKDVPRTDRSNPFFAGENNENVEVMKRILLNYAFYNPSMGYTQGMSDLLAPLLSEIKNEFETFWCFVGLMQRTLFVSSPKDVDMDSNLSLLRELIRLMLPDFYKHLKCLPDALELLFAHRWILLCFKREFPEREVLKIWESCWAHYQTDYFHLFICLSIISIYGIDVLQHDMKADEILLHFSTLTMHMNGDLVLRKARGLLYQFRLLPKISCTLVKICDLCGPGIWDSGYVPAIECVRNLTEKDDFQRCTCFGDK</sequence>
<gene>
    <name evidence="4" type="ORF">B4U79_03104</name>
</gene>
<dbReference type="SMART" id="SM00164">
    <property type="entry name" value="TBC"/>
    <property type="match status" value="1"/>
</dbReference>
<dbReference type="EMBL" id="NCKU01004802">
    <property type="protein sequence ID" value="RWS05417.1"/>
    <property type="molecule type" value="Genomic_DNA"/>
</dbReference>
<evidence type="ECO:0000256" key="1">
    <source>
        <dbReference type="ARBA" id="ARBA00022468"/>
    </source>
</evidence>
<dbReference type="Gene3D" id="1.10.8.270">
    <property type="entry name" value="putative rabgap domain of human tbc1 domain family member 14 like domains"/>
    <property type="match status" value="1"/>
</dbReference>
<evidence type="ECO:0000313" key="5">
    <source>
        <dbReference type="Proteomes" id="UP000285301"/>
    </source>
</evidence>
<comment type="caution">
    <text evidence="4">The sequence shown here is derived from an EMBL/GenBank/DDBJ whole genome shotgun (WGS) entry which is preliminary data.</text>
</comment>
<feature type="domain" description="Rab-GAP TBC" evidence="3">
    <location>
        <begin position="399"/>
        <end position="608"/>
    </location>
</feature>
<keyword evidence="5" id="KW-1185">Reference proteome</keyword>
<feature type="region of interest" description="Disordered" evidence="2">
    <location>
        <begin position="90"/>
        <end position="122"/>
    </location>
</feature>
<name>A0A3S3NSW4_9ACAR</name>
<dbReference type="OrthoDB" id="10264062at2759"/>
<reference evidence="4 5" key="1">
    <citation type="journal article" date="2018" name="Gigascience">
        <title>Genomes of trombidid mites reveal novel predicted allergens and laterally-transferred genes associated with secondary metabolism.</title>
        <authorList>
            <person name="Dong X."/>
            <person name="Chaisiri K."/>
            <person name="Xia D."/>
            <person name="Armstrong S.D."/>
            <person name="Fang Y."/>
            <person name="Donnelly M.J."/>
            <person name="Kadowaki T."/>
            <person name="McGarry J.W."/>
            <person name="Darby A.C."/>
            <person name="Makepeace B.L."/>
        </authorList>
    </citation>
    <scope>NUCLEOTIDE SEQUENCE [LARGE SCALE GENOMIC DNA]</scope>
    <source>
        <strain evidence="4">UoL-WK</strain>
    </source>
</reference>
<feature type="region of interest" description="Disordered" evidence="2">
    <location>
        <begin position="175"/>
        <end position="197"/>
    </location>
</feature>
<organism evidence="4 5">
    <name type="scientific">Dinothrombium tinctorium</name>
    <dbReference type="NCBI Taxonomy" id="1965070"/>
    <lineage>
        <taxon>Eukaryota</taxon>
        <taxon>Metazoa</taxon>
        <taxon>Ecdysozoa</taxon>
        <taxon>Arthropoda</taxon>
        <taxon>Chelicerata</taxon>
        <taxon>Arachnida</taxon>
        <taxon>Acari</taxon>
        <taxon>Acariformes</taxon>
        <taxon>Trombidiformes</taxon>
        <taxon>Prostigmata</taxon>
        <taxon>Anystina</taxon>
        <taxon>Parasitengona</taxon>
        <taxon>Trombidioidea</taxon>
        <taxon>Trombidiidae</taxon>
        <taxon>Dinothrombium</taxon>
    </lineage>
</organism>
<protein>
    <submittedName>
        <fullName evidence="4">TBC1 domain family member 16-like isoform X5</fullName>
    </submittedName>
</protein>
<dbReference type="SUPFAM" id="SSF47923">
    <property type="entry name" value="Ypt/Rab-GAP domain of gyp1p"/>
    <property type="match status" value="2"/>
</dbReference>
<dbReference type="FunFam" id="1.10.472.80:FF:000020">
    <property type="entry name" value="TBC1 domain family, member 16"/>
    <property type="match status" value="1"/>
</dbReference>
<dbReference type="InterPro" id="IPR000195">
    <property type="entry name" value="Rab-GAP-TBC_dom"/>
</dbReference>
<evidence type="ECO:0000256" key="2">
    <source>
        <dbReference type="SAM" id="MobiDB-lite"/>
    </source>
</evidence>
<accession>A0A3S3NSW4</accession>
<evidence type="ECO:0000313" key="4">
    <source>
        <dbReference type="EMBL" id="RWS05417.1"/>
    </source>
</evidence>
<proteinExistence type="predicted"/>
<dbReference type="GO" id="GO:0005769">
    <property type="term" value="C:early endosome"/>
    <property type="evidence" value="ECO:0007669"/>
    <property type="project" value="TreeGrafter"/>
</dbReference>
<dbReference type="Proteomes" id="UP000285301">
    <property type="component" value="Unassembled WGS sequence"/>
</dbReference>
<dbReference type="PROSITE" id="PS50086">
    <property type="entry name" value="TBC_RABGAP"/>
    <property type="match status" value="1"/>
</dbReference>
<dbReference type="FunFam" id="1.10.8.270:FF:000017">
    <property type="entry name" value="TBC1 domain family member 16"/>
    <property type="match status" value="1"/>
</dbReference>
<dbReference type="AlphaFoldDB" id="A0A3S3NSW4"/>